<dbReference type="GO" id="GO:0006623">
    <property type="term" value="P:protein targeting to vacuole"/>
    <property type="evidence" value="ECO:0007669"/>
    <property type="project" value="InterPro"/>
</dbReference>
<reference evidence="4 5" key="2">
    <citation type="journal article" date="2012" name="PLoS Pathog.">
        <title>Diverse lifestyles and strategies of plant pathogenesis encoded in the genomes of eighteen Dothideomycetes fungi.</title>
        <authorList>
            <person name="Ohm R.A."/>
            <person name="Feau N."/>
            <person name="Henrissat B."/>
            <person name="Schoch C.L."/>
            <person name="Horwitz B.A."/>
            <person name="Barry K.W."/>
            <person name="Condon B.J."/>
            <person name="Copeland A.C."/>
            <person name="Dhillon B."/>
            <person name="Glaser F."/>
            <person name="Hesse C.N."/>
            <person name="Kosti I."/>
            <person name="LaButti K."/>
            <person name="Lindquist E.A."/>
            <person name="Lucas S."/>
            <person name="Salamov A.A."/>
            <person name="Bradshaw R.E."/>
            <person name="Ciuffetti L."/>
            <person name="Hamelin R.C."/>
            <person name="Kema G.H.J."/>
            <person name="Lawrence C."/>
            <person name="Scott J.A."/>
            <person name="Spatafora J.W."/>
            <person name="Turgeon B.G."/>
            <person name="de Wit P.J.G.M."/>
            <person name="Zhong S."/>
            <person name="Goodwin S.B."/>
            <person name="Grigoriev I.V."/>
        </authorList>
    </citation>
    <scope>NUCLEOTIDE SEQUENCE [LARGE SCALE GENOMIC DNA]</scope>
    <source>
        <strain evidence="5">NZE10 / CBS 128990</strain>
    </source>
</reference>
<feature type="compositionally biased region" description="Polar residues" evidence="1">
    <location>
        <begin position="1"/>
        <end position="16"/>
    </location>
</feature>
<dbReference type="HOGENOM" id="CLU_001285_0_0_1"/>
<dbReference type="Pfam" id="PF23556">
    <property type="entry name" value="TPR_Vps41"/>
    <property type="match status" value="1"/>
</dbReference>
<evidence type="ECO:0008006" key="6">
    <source>
        <dbReference type="Google" id="ProtNLM"/>
    </source>
</evidence>
<sequence>MSAALQATESDISTHNPNHDTPTDFAPAASANGGGDEEDEEEEEDEDDDEPKLKYAKLTGNLANVYRNGDSTSAFTVMGDKMVVGTHNGSIHALTVPTLESLRMYRAHQATVTSISISPVLPPPVLVRSETGSAAMLSSPPPSSKGVSAPARTRTGMSTTRTPQKQQVPVPNTPNNQIYIATSSLDGHVCVSSLIDPADVQLRNFARPVNAVALSPDYKNDKTYLSGGLAGSLILTVGGKAGVSQDANTNSAAAAASGWLGSIGLGSNAGSDKSLHSGEGAINSIKWSHSGKWVVWVNEEGIKIMRSHLKLGSEDQEDAWRRIAHAARPNRKGWEDMAGVWKGRCEWIDGKTLESDDLTTGGGHDKALEEQNGVDVNGAVKSTTSTNGKKRVEKLLVGWGDTAWVLHVQTGSSTTQGPTAKRQIGSADIIHKLQFRDCIISGISFYTPSLLAILAYRTRDDDDNLINAPHSLASAKGGKDDTPRKGRQHRHTSLAPQLRLVNVVNGEEVELDELSRISRYETLSAQDYHLGTLYMPPPLPDKAAKEQGRGKLEDIWDVTKNATVQTLTVGGYATRIFSSGASIMSGSSDGRGTNGRTGSLLRQGSSQDVTPTPEIRRRPVDAHPYTLEPGLKLFVHSPYDCVLAVKRELSDHLEWLLEHQQYGEAWQLIDDHPEAVDTSSTDLQSSTSQPSSPTRPGVGQNGSLAEFFADENSSQSTGAYALRAQNSAAQKEKRRIGDLWMQQLVSANKWEEAGWIAGKVLGTSSRWEHWVWTFAQADKFDEITPYIPSTALKPPLPSLVYEVILGHYIGKDRERLGRLLDVWDPELFDVKSVISAIEDRLESGEVTEDSTEDGIQGRDWRILMDALARLYFADGRARDALRCYIALQDAEKAFSLIRHEKLLDVVADDVPGLLMLRISREQMHSASLSELEEASSEAIQLLIDEAHRGTVPVVSVVQQLTHKGDMFQPFLFFYFRTLWNSGPSTATPNTVRRGRIFDPLKEESHAMVEDHADLAVKLFAEYDRDLLHNFLKASQMYSYDKAAENCERRHYIPELVHILSKTGQTRRALYLIIGELGDVSQAISFAKENPDLWNDLLDYSMDKPSFIKGLLEEVGAAAAFNPIDVVRRIPEGLEIEGLKQGIQRLVREFEIQMSISEGVAKVLRGEVGMGMDTLRAGRNKGVRFEVVHENPKDVDLAVHDPPTKVPKDGEALPVSKRKAENSHAKQTRPGHCVACGESFREDDKETLIGFACGHVYHLSCLLDANPDTNKKEADNVLDQLATAAKEDDGGYGGRSVGGKVAHAHIIKNVVRGGCQHCIIPEGA</sequence>
<gene>
    <name evidence="4" type="ORF">DOTSEDRAFT_74795</name>
</gene>
<feature type="compositionally biased region" description="Low complexity" evidence="1">
    <location>
        <begin position="677"/>
        <end position="694"/>
    </location>
</feature>
<evidence type="ECO:0000313" key="4">
    <source>
        <dbReference type="EMBL" id="EME40045.1"/>
    </source>
</evidence>
<evidence type="ECO:0000259" key="2">
    <source>
        <dbReference type="Pfam" id="PF23411"/>
    </source>
</evidence>
<dbReference type="InterPro" id="IPR057780">
    <property type="entry name" value="Beta-prop_Vps41"/>
</dbReference>
<dbReference type="Pfam" id="PF23411">
    <property type="entry name" value="Beta-prop_Vps41"/>
    <property type="match status" value="1"/>
</dbReference>
<feature type="region of interest" description="Disordered" evidence="1">
    <location>
        <begin position="584"/>
        <end position="616"/>
    </location>
</feature>
<dbReference type="GO" id="GO:0009267">
    <property type="term" value="P:cellular response to starvation"/>
    <property type="evidence" value="ECO:0007669"/>
    <property type="project" value="TreeGrafter"/>
</dbReference>
<feature type="compositionally biased region" description="Polar residues" evidence="1">
    <location>
        <begin position="155"/>
        <end position="172"/>
    </location>
</feature>
<accession>N1PEL4</accession>
<evidence type="ECO:0000256" key="1">
    <source>
        <dbReference type="SAM" id="MobiDB-lite"/>
    </source>
</evidence>
<dbReference type="Gene3D" id="2.130.10.10">
    <property type="entry name" value="YVTN repeat-like/Quinoprotein amine dehydrogenase"/>
    <property type="match status" value="1"/>
</dbReference>
<name>N1PEL4_DOTSN</name>
<dbReference type="GO" id="GO:0005770">
    <property type="term" value="C:late endosome"/>
    <property type="evidence" value="ECO:0007669"/>
    <property type="project" value="TreeGrafter"/>
</dbReference>
<evidence type="ECO:0000313" key="5">
    <source>
        <dbReference type="Proteomes" id="UP000016933"/>
    </source>
</evidence>
<protein>
    <recommendedName>
        <fullName evidence="6">Vacuolar assembly protein</fullName>
    </recommendedName>
</protein>
<dbReference type="InterPro" id="IPR036322">
    <property type="entry name" value="WD40_repeat_dom_sf"/>
</dbReference>
<feature type="region of interest" description="Disordered" evidence="1">
    <location>
        <begin position="467"/>
        <end position="493"/>
    </location>
</feature>
<dbReference type="PANTHER" id="PTHR12616">
    <property type="entry name" value="VACUOLAR PROTEIN SORTING VPS41"/>
    <property type="match status" value="1"/>
</dbReference>
<dbReference type="GO" id="GO:0034058">
    <property type="term" value="P:endosomal vesicle fusion"/>
    <property type="evidence" value="ECO:0007669"/>
    <property type="project" value="TreeGrafter"/>
</dbReference>
<dbReference type="InterPro" id="IPR011990">
    <property type="entry name" value="TPR-like_helical_dom_sf"/>
</dbReference>
<dbReference type="GO" id="GO:0016236">
    <property type="term" value="P:macroautophagy"/>
    <property type="evidence" value="ECO:0007669"/>
    <property type="project" value="TreeGrafter"/>
</dbReference>
<feature type="region of interest" description="Disordered" evidence="1">
    <location>
        <begin position="132"/>
        <end position="172"/>
    </location>
</feature>
<dbReference type="InterPro" id="IPR045111">
    <property type="entry name" value="Vps41/Vps8"/>
</dbReference>
<feature type="compositionally biased region" description="Polar residues" evidence="1">
    <location>
        <begin position="594"/>
        <end position="610"/>
    </location>
</feature>
<dbReference type="STRING" id="675120.N1PEL4"/>
<feature type="domain" description="Vps41 beta-propeller" evidence="2">
    <location>
        <begin position="175"/>
        <end position="308"/>
    </location>
</feature>
<dbReference type="PANTHER" id="PTHR12616:SF1">
    <property type="entry name" value="VACUOLAR PROTEIN SORTING-ASSOCIATED PROTEIN 41 HOMOLOG"/>
    <property type="match status" value="1"/>
</dbReference>
<dbReference type="Pfam" id="PF23412">
    <property type="entry name" value="zf_RING_Vps8"/>
    <property type="match status" value="1"/>
</dbReference>
<feature type="compositionally biased region" description="Acidic residues" evidence="1">
    <location>
        <begin position="35"/>
        <end position="50"/>
    </location>
</feature>
<feature type="domain" description="Vps8 RING finger" evidence="3">
    <location>
        <begin position="1232"/>
        <end position="1264"/>
    </location>
</feature>
<dbReference type="Proteomes" id="UP000016933">
    <property type="component" value="Unassembled WGS sequence"/>
</dbReference>
<dbReference type="SUPFAM" id="SSF50978">
    <property type="entry name" value="WD40 repeat-like"/>
    <property type="match status" value="1"/>
</dbReference>
<dbReference type="GO" id="GO:0030897">
    <property type="term" value="C:HOPS complex"/>
    <property type="evidence" value="ECO:0007669"/>
    <property type="project" value="TreeGrafter"/>
</dbReference>
<feature type="compositionally biased region" description="Basic and acidic residues" evidence="1">
    <location>
        <begin position="1200"/>
        <end position="1210"/>
    </location>
</feature>
<proteinExistence type="predicted"/>
<evidence type="ECO:0000259" key="3">
    <source>
        <dbReference type="Pfam" id="PF23412"/>
    </source>
</evidence>
<organism evidence="4 5">
    <name type="scientific">Dothistroma septosporum (strain NZE10 / CBS 128990)</name>
    <name type="common">Red band needle blight fungus</name>
    <name type="synonym">Mycosphaerella pini</name>
    <dbReference type="NCBI Taxonomy" id="675120"/>
    <lineage>
        <taxon>Eukaryota</taxon>
        <taxon>Fungi</taxon>
        <taxon>Dikarya</taxon>
        <taxon>Ascomycota</taxon>
        <taxon>Pezizomycotina</taxon>
        <taxon>Dothideomycetes</taxon>
        <taxon>Dothideomycetidae</taxon>
        <taxon>Mycosphaerellales</taxon>
        <taxon>Mycosphaerellaceae</taxon>
        <taxon>Dothistroma</taxon>
    </lineage>
</organism>
<dbReference type="Gene3D" id="1.25.40.10">
    <property type="entry name" value="Tetratricopeptide repeat domain"/>
    <property type="match status" value="1"/>
</dbReference>
<feature type="region of interest" description="Disordered" evidence="1">
    <location>
        <begin position="1200"/>
        <end position="1227"/>
    </location>
</feature>
<dbReference type="InterPro" id="IPR015943">
    <property type="entry name" value="WD40/YVTN_repeat-like_dom_sf"/>
</dbReference>
<dbReference type="InterPro" id="IPR056939">
    <property type="entry name" value="Znf_RING_Vps8"/>
</dbReference>
<reference evidence="5" key="1">
    <citation type="journal article" date="2012" name="PLoS Genet.">
        <title>The genomes of the fungal plant pathogens Cladosporium fulvum and Dothistroma septosporum reveal adaptation to different hosts and lifestyles but also signatures of common ancestry.</title>
        <authorList>
            <person name="de Wit P.J.G.M."/>
            <person name="van der Burgt A."/>
            <person name="Oekmen B."/>
            <person name="Stergiopoulos I."/>
            <person name="Abd-Elsalam K.A."/>
            <person name="Aerts A.L."/>
            <person name="Bahkali A.H."/>
            <person name="Beenen H.G."/>
            <person name="Chettri P."/>
            <person name="Cox M.P."/>
            <person name="Datema E."/>
            <person name="de Vries R.P."/>
            <person name="Dhillon B."/>
            <person name="Ganley A.R."/>
            <person name="Griffiths S.A."/>
            <person name="Guo Y."/>
            <person name="Hamelin R.C."/>
            <person name="Henrissat B."/>
            <person name="Kabir M.S."/>
            <person name="Jashni M.K."/>
            <person name="Kema G."/>
            <person name="Klaubauf S."/>
            <person name="Lapidus A."/>
            <person name="Levasseur A."/>
            <person name="Lindquist E."/>
            <person name="Mehrabi R."/>
            <person name="Ohm R.A."/>
            <person name="Owen T.J."/>
            <person name="Salamov A."/>
            <person name="Schwelm A."/>
            <person name="Schijlen E."/>
            <person name="Sun H."/>
            <person name="van den Burg H.A."/>
            <person name="van Ham R.C.H.J."/>
            <person name="Zhang S."/>
            <person name="Goodwin S.B."/>
            <person name="Grigoriev I.V."/>
            <person name="Collemare J."/>
            <person name="Bradshaw R.E."/>
        </authorList>
    </citation>
    <scope>NUCLEOTIDE SEQUENCE [LARGE SCALE GENOMIC DNA]</scope>
    <source>
        <strain evidence="5">NZE10 / CBS 128990</strain>
    </source>
</reference>
<feature type="region of interest" description="Disordered" evidence="1">
    <location>
        <begin position="675"/>
        <end position="702"/>
    </location>
</feature>
<dbReference type="OrthoDB" id="244107at2759"/>
<dbReference type="EMBL" id="KB446544">
    <property type="protein sequence ID" value="EME40045.1"/>
    <property type="molecule type" value="Genomic_DNA"/>
</dbReference>
<dbReference type="eggNOG" id="KOG2066">
    <property type="taxonomic scope" value="Eukaryota"/>
</dbReference>
<keyword evidence="5" id="KW-1185">Reference proteome</keyword>
<dbReference type="SUPFAM" id="SSF57850">
    <property type="entry name" value="RING/U-box"/>
    <property type="match status" value="1"/>
</dbReference>
<dbReference type="OMA" id="CYIRLQD"/>
<feature type="region of interest" description="Disordered" evidence="1">
    <location>
        <begin position="1"/>
        <end position="51"/>
    </location>
</feature>